<evidence type="ECO:0000313" key="11">
    <source>
        <dbReference type="EMBL" id="CRL01901.1"/>
    </source>
</evidence>
<comment type="similarity">
    <text evidence="2">Belongs to the glutamate-gated ion channel (TC 1.A.10.1) family.</text>
</comment>
<keyword evidence="5 9" id="KW-1133">Transmembrane helix</keyword>
<name>A0A1J1INT8_9DIPT</name>
<keyword evidence="6 9" id="KW-0472">Membrane</keyword>
<dbReference type="Pfam" id="PF00060">
    <property type="entry name" value="Lig_chan"/>
    <property type="match status" value="1"/>
</dbReference>
<keyword evidence="4 9" id="KW-0812">Transmembrane</keyword>
<dbReference type="GO" id="GO:0050906">
    <property type="term" value="P:detection of stimulus involved in sensory perception"/>
    <property type="evidence" value="ECO:0007669"/>
    <property type="project" value="UniProtKB-ARBA"/>
</dbReference>
<comment type="subcellular location">
    <subcellularLocation>
        <location evidence="1">Cell membrane</location>
        <topology evidence="1">Multi-pass membrane protein</topology>
    </subcellularLocation>
</comment>
<feature type="domain" description="Ionotropic glutamate receptor C-terminal" evidence="10">
    <location>
        <begin position="221"/>
        <end position="353"/>
    </location>
</feature>
<gene>
    <name evidence="11" type="ORF">CLUMA_CG015435</name>
</gene>
<evidence type="ECO:0000256" key="4">
    <source>
        <dbReference type="ARBA" id="ARBA00022692"/>
    </source>
</evidence>
<evidence type="ECO:0000256" key="7">
    <source>
        <dbReference type="ARBA" id="ARBA00023170"/>
    </source>
</evidence>
<evidence type="ECO:0000256" key="5">
    <source>
        <dbReference type="ARBA" id="ARBA00022989"/>
    </source>
</evidence>
<protein>
    <submittedName>
        <fullName evidence="11">CLUMA_CG015435, isoform A</fullName>
    </submittedName>
</protein>
<evidence type="ECO:0000256" key="9">
    <source>
        <dbReference type="SAM" id="Phobius"/>
    </source>
</evidence>
<dbReference type="Gene3D" id="3.40.190.10">
    <property type="entry name" value="Periplasmic binding protein-like II"/>
    <property type="match status" value="1"/>
</dbReference>
<evidence type="ECO:0000256" key="2">
    <source>
        <dbReference type="ARBA" id="ARBA00008685"/>
    </source>
</evidence>
<keyword evidence="12" id="KW-1185">Reference proteome</keyword>
<organism evidence="11 12">
    <name type="scientific">Clunio marinus</name>
    <dbReference type="NCBI Taxonomy" id="568069"/>
    <lineage>
        <taxon>Eukaryota</taxon>
        <taxon>Metazoa</taxon>
        <taxon>Ecdysozoa</taxon>
        <taxon>Arthropoda</taxon>
        <taxon>Hexapoda</taxon>
        <taxon>Insecta</taxon>
        <taxon>Pterygota</taxon>
        <taxon>Neoptera</taxon>
        <taxon>Endopterygota</taxon>
        <taxon>Diptera</taxon>
        <taxon>Nematocera</taxon>
        <taxon>Chironomoidea</taxon>
        <taxon>Chironomidae</taxon>
        <taxon>Clunio</taxon>
    </lineage>
</organism>
<dbReference type="EMBL" id="CVRI01000057">
    <property type="protein sequence ID" value="CRL01901.1"/>
    <property type="molecule type" value="Genomic_DNA"/>
</dbReference>
<keyword evidence="8" id="KW-0325">Glycoprotein</keyword>
<dbReference type="PANTHER" id="PTHR42643:SF33">
    <property type="entry name" value="GLUTAMATE RECEPTOR 2-LIKE PROTEIN"/>
    <property type="match status" value="1"/>
</dbReference>
<dbReference type="OrthoDB" id="6117597at2759"/>
<feature type="non-terminal residue" evidence="11">
    <location>
        <position position="429"/>
    </location>
</feature>
<evidence type="ECO:0000256" key="6">
    <source>
        <dbReference type="ARBA" id="ARBA00023136"/>
    </source>
</evidence>
<dbReference type="STRING" id="568069.A0A1J1INT8"/>
<evidence type="ECO:0000313" key="12">
    <source>
        <dbReference type="Proteomes" id="UP000183832"/>
    </source>
</evidence>
<dbReference type="GO" id="GO:0005886">
    <property type="term" value="C:plasma membrane"/>
    <property type="evidence" value="ECO:0007669"/>
    <property type="project" value="UniProtKB-SubCell"/>
</dbReference>
<dbReference type="InterPro" id="IPR052192">
    <property type="entry name" value="Insect_Ionotropic_Sensory_Rcpt"/>
</dbReference>
<dbReference type="Proteomes" id="UP000183832">
    <property type="component" value="Unassembled WGS sequence"/>
</dbReference>
<dbReference type="InterPro" id="IPR001320">
    <property type="entry name" value="Iontro_rcpt_C"/>
</dbReference>
<evidence type="ECO:0000256" key="1">
    <source>
        <dbReference type="ARBA" id="ARBA00004651"/>
    </source>
</evidence>
<dbReference type="SUPFAM" id="SSF53850">
    <property type="entry name" value="Periplasmic binding protein-like II"/>
    <property type="match status" value="1"/>
</dbReference>
<dbReference type="Gene3D" id="1.10.287.70">
    <property type="match status" value="1"/>
</dbReference>
<dbReference type="AlphaFoldDB" id="A0A1J1INT8"/>
<proteinExistence type="inferred from homology"/>
<feature type="transmembrane region" description="Helical" evidence="9">
    <location>
        <begin position="222"/>
        <end position="240"/>
    </location>
</feature>
<keyword evidence="3" id="KW-1003">Cell membrane</keyword>
<sequence>MKVDSKLFAHPYRWIMFVENNKILHHIKALVDSNVILAETTNDGFGLKQFYKIDEESNEIYFENYGSWDSKSGIVDERSTKIISRRRENLHGKLITSSYVALNKSSRNHLADFVDKSVDSILKYNYIMVNSVLDKLNVTKKELFQDTWGYYNVKTKNWSGMIGDIVYNGADIGGTGLLIVADRIPYVDYTPLNTPTWEKFIFRAPQLSSVSNIYTLPFRSNVWFSCLILVLISTILLYLTSHTDKSDVNNENKRFTDSFLSTIAAICQMDPSLSSSVTSSRIIMFFIFLAFSLLYAAYTANIVSLLQSPSKSIRTLEDLYNSKIELGFEGTPYNRYFFENADGPLEKKVYKKMAPPGEKDHSLKIHEGVARLRKGLYAFVAEANGIYSIMEETFYEHEKCELVNIEYVKFSEPFIAIKKKSAYKEIFKV</sequence>
<keyword evidence="7" id="KW-0675">Receptor</keyword>
<dbReference type="PANTHER" id="PTHR42643">
    <property type="entry name" value="IONOTROPIC RECEPTOR 20A-RELATED"/>
    <property type="match status" value="1"/>
</dbReference>
<feature type="transmembrane region" description="Helical" evidence="9">
    <location>
        <begin position="282"/>
        <end position="306"/>
    </location>
</feature>
<reference evidence="11 12" key="1">
    <citation type="submission" date="2015-04" db="EMBL/GenBank/DDBJ databases">
        <authorList>
            <person name="Syromyatnikov M.Y."/>
            <person name="Popov V.N."/>
        </authorList>
    </citation>
    <scope>NUCLEOTIDE SEQUENCE [LARGE SCALE GENOMIC DNA]</scope>
</reference>
<evidence type="ECO:0000259" key="10">
    <source>
        <dbReference type="Pfam" id="PF00060"/>
    </source>
</evidence>
<accession>A0A1J1INT8</accession>
<evidence type="ECO:0000256" key="8">
    <source>
        <dbReference type="ARBA" id="ARBA00023180"/>
    </source>
</evidence>
<evidence type="ECO:0000256" key="3">
    <source>
        <dbReference type="ARBA" id="ARBA00022475"/>
    </source>
</evidence>
<dbReference type="GO" id="GO:0015276">
    <property type="term" value="F:ligand-gated monoatomic ion channel activity"/>
    <property type="evidence" value="ECO:0007669"/>
    <property type="project" value="InterPro"/>
</dbReference>